<evidence type="ECO:0000259" key="5">
    <source>
        <dbReference type="Pfam" id="PF04829"/>
    </source>
</evidence>
<accession>A0ABP9N2P9</accession>
<protein>
    <recommendedName>
        <fullName evidence="5">VENN motif-containing domain-containing protein</fullName>
    </recommendedName>
</protein>
<evidence type="ECO:0000256" key="4">
    <source>
        <dbReference type="ARBA" id="ARBA00023026"/>
    </source>
</evidence>
<sequence length="500" mass="53267">MAIVAEPKRIDELSGNDPRENYSTYDEFGNPKVNKAANLTAHALLGAAIAIAQGNSALAGGAGALAGEAAADFIREKLYNKDVKDLSEADKENISALAQLAVGLAVAAGTGGNTNDVGTAVAGSKNAVENNNLAATVPIIKQSLASLLGVQNLNQVNNDQLALSIEKSLKGLGVTISDTYDNLTSEQKVTYLGELVQELSDEDKAKVQYQYKIDTERNQIAMGNRPKVDSFNDYLATNEYGKGLSDKLTQIGVDAKGNPIYQATGSGYGNYIWGDSYVTMDSGKDTLLVYSKDGSFQAALNLDGTINETLTGISKGGSLPTIVDKPIQNHTGGNQIQDPLPPLPGFIPQESLVPNNTGHGDGLDNIEIKHDTGGNQLPEIFVPNTGGEQIIEKDWRDNILISESRPLTPDDLGIKGKVEILDGTITTDNGKTIVRIEMIEGEVGNPLAIINNLIEKAKNEGSNKLVVEGTLANEKLLRILEKRYGMKTKGGNDSFEIDIK</sequence>
<dbReference type="RefSeq" id="WP_345489303.1">
    <property type="nucleotide sequence ID" value="NZ_BAABHY010000001.1"/>
</dbReference>
<feature type="domain" description="VENN motif-containing" evidence="5">
    <location>
        <begin position="84"/>
        <end position="134"/>
    </location>
</feature>
<dbReference type="EMBL" id="BAABHY010000001">
    <property type="protein sequence ID" value="GAA5107787.1"/>
    <property type="molecule type" value="Genomic_DNA"/>
</dbReference>
<proteinExistence type="predicted"/>
<dbReference type="InterPro" id="IPR006914">
    <property type="entry name" value="VENN_dom"/>
</dbReference>
<evidence type="ECO:0000256" key="1">
    <source>
        <dbReference type="ARBA" id="ARBA00004219"/>
    </source>
</evidence>
<reference evidence="7" key="1">
    <citation type="journal article" date="2019" name="Int. J. Syst. Evol. Microbiol.">
        <title>The Global Catalogue of Microorganisms (GCM) 10K type strain sequencing project: providing services to taxonomists for standard genome sequencing and annotation.</title>
        <authorList>
            <consortium name="The Broad Institute Genomics Platform"/>
            <consortium name="The Broad Institute Genome Sequencing Center for Infectious Disease"/>
            <person name="Wu L."/>
            <person name="Ma J."/>
        </authorList>
    </citation>
    <scope>NUCLEOTIDE SEQUENCE [LARGE SCALE GENOMIC DNA]</scope>
    <source>
        <strain evidence="7">JCM 18050</strain>
    </source>
</reference>
<evidence type="ECO:0000256" key="3">
    <source>
        <dbReference type="ARBA" id="ARBA00022913"/>
    </source>
</evidence>
<gene>
    <name evidence="6" type="ORF">GCM10023211_09270</name>
</gene>
<name>A0ABP9N2P9_9GAMM</name>
<organism evidence="6 7">
    <name type="scientific">Orbus sasakiae</name>
    <dbReference type="NCBI Taxonomy" id="1078475"/>
    <lineage>
        <taxon>Bacteria</taxon>
        <taxon>Pseudomonadati</taxon>
        <taxon>Pseudomonadota</taxon>
        <taxon>Gammaproteobacteria</taxon>
        <taxon>Orbales</taxon>
        <taxon>Orbaceae</taxon>
        <taxon>Orbus</taxon>
    </lineage>
</organism>
<keyword evidence="7" id="KW-1185">Reference proteome</keyword>
<evidence type="ECO:0000313" key="7">
    <source>
        <dbReference type="Proteomes" id="UP001500171"/>
    </source>
</evidence>
<evidence type="ECO:0000256" key="2">
    <source>
        <dbReference type="ARBA" id="ARBA00022656"/>
    </source>
</evidence>
<dbReference type="Proteomes" id="UP001500171">
    <property type="component" value="Unassembled WGS sequence"/>
</dbReference>
<keyword evidence="4" id="KW-0843">Virulence</keyword>
<keyword evidence="3" id="KW-1266">Target cell cytoplasm</keyword>
<keyword evidence="2" id="KW-0800">Toxin</keyword>
<evidence type="ECO:0000313" key="6">
    <source>
        <dbReference type="EMBL" id="GAA5107787.1"/>
    </source>
</evidence>
<comment type="caution">
    <text evidence="6">The sequence shown here is derived from an EMBL/GenBank/DDBJ whole genome shotgun (WGS) entry which is preliminary data.</text>
</comment>
<comment type="subcellular location">
    <subcellularLocation>
        <location evidence="1">Target cell</location>
        <location evidence="1">Target cell cytoplasm</location>
    </subcellularLocation>
</comment>
<dbReference type="Pfam" id="PF04829">
    <property type="entry name" value="PT-VENN"/>
    <property type="match status" value="1"/>
</dbReference>